<accession>A0A5B6WFF5</accession>
<keyword evidence="1" id="KW-1133">Transmembrane helix</keyword>
<evidence type="ECO:0000313" key="2">
    <source>
        <dbReference type="EMBL" id="KAA3480469.1"/>
    </source>
</evidence>
<dbReference type="PANTHER" id="PTHR37984:SF5">
    <property type="entry name" value="PROTEIN NYNRIN-LIKE"/>
    <property type="match status" value="1"/>
</dbReference>
<reference evidence="3" key="1">
    <citation type="journal article" date="2019" name="Plant Biotechnol. J.">
        <title>Genome sequencing of the Australian wild diploid species Gossypium australe highlights disease resistance and delayed gland morphogenesis.</title>
        <authorList>
            <person name="Cai Y."/>
            <person name="Cai X."/>
            <person name="Wang Q."/>
            <person name="Wang P."/>
            <person name="Zhang Y."/>
            <person name="Cai C."/>
            <person name="Xu Y."/>
            <person name="Wang K."/>
            <person name="Zhou Z."/>
            <person name="Wang C."/>
            <person name="Geng S."/>
            <person name="Li B."/>
            <person name="Dong Q."/>
            <person name="Hou Y."/>
            <person name="Wang H."/>
            <person name="Ai P."/>
            <person name="Liu Z."/>
            <person name="Yi F."/>
            <person name="Sun M."/>
            <person name="An G."/>
            <person name="Cheng J."/>
            <person name="Zhang Y."/>
            <person name="Shi Q."/>
            <person name="Xie Y."/>
            <person name="Shi X."/>
            <person name="Chang Y."/>
            <person name="Huang F."/>
            <person name="Chen Y."/>
            <person name="Hong S."/>
            <person name="Mi L."/>
            <person name="Sun Q."/>
            <person name="Zhang L."/>
            <person name="Zhou B."/>
            <person name="Peng R."/>
            <person name="Zhang X."/>
            <person name="Liu F."/>
        </authorList>
    </citation>
    <scope>NUCLEOTIDE SEQUENCE [LARGE SCALE GENOMIC DNA]</scope>
    <source>
        <strain evidence="3">cv. PA1801</strain>
    </source>
</reference>
<dbReference type="AlphaFoldDB" id="A0A5B6WFF5"/>
<keyword evidence="1" id="KW-0472">Membrane</keyword>
<dbReference type="PANTHER" id="PTHR37984">
    <property type="entry name" value="PROTEIN CBG26694"/>
    <property type="match status" value="1"/>
</dbReference>
<proteinExistence type="predicted"/>
<evidence type="ECO:0000313" key="3">
    <source>
        <dbReference type="Proteomes" id="UP000325315"/>
    </source>
</evidence>
<keyword evidence="1" id="KW-0812">Transmembrane</keyword>
<dbReference type="OrthoDB" id="2020560at2759"/>
<dbReference type="EMBL" id="SMMG02000003">
    <property type="protein sequence ID" value="KAA3480469.1"/>
    <property type="molecule type" value="Genomic_DNA"/>
</dbReference>
<dbReference type="SUPFAM" id="SSF56672">
    <property type="entry name" value="DNA/RNA polymerases"/>
    <property type="match status" value="1"/>
</dbReference>
<keyword evidence="3" id="KW-1185">Reference proteome</keyword>
<dbReference type="InterPro" id="IPR050951">
    <property type="entry name" value="Retrovirus_Pol_polyprotein"/>
</dbReference>
<evidence type="ECO:0000256" key="1">
    <source>
        <dbReference type="SAM" id="Phobius"/>
    </source>
</evidence>
<comment type="caution">
    <text evidence="2">The sequence shown here is derived from an EMBL/GenBank/DDBJ whole genome shotgun (WGS) entry which is preliminary data.</text>
</comment>
<organism evidence="2 3">
    <name type="scientific">Gossypium australe</name>
    <dbReference type="NCBI Taxonomy" id="47621"/>
    <lineage>
        <taxon>Eukaryota</taxon>
        <taxon>Viridiplantae</taxon>
        <taxon>Streptophyta</taxon>
        <taxon>Embryophyta</taxon>
        <taxon>Tracheophyta</taxon>
        <taxon>Spermatophyta</taxon>
        <taxon>Magnoliopsida</taxon>
        <taxon>eudicotyledons</taxon>
        <taxon>Gunneridae</taxon>
        <taxon>Pentapetalae</taxon>
        <taxon>rosids</taxon>
        <taxon>malvids</taxon>
        <taxon>Malvales</taxon>
        <taxon>Malvaceae</taxon>
        <taxon>Malvoideae</taxon>
        <taxon>Gossypium</taxon>
    </lineage>
</organism>
<feature type="transmembrane region" description="Helical" evidence="1">
    <location>
        <begin position="6"/>
        <end position="27"/>
    </location>
</feature>
<dbReference type="InterPro" id="IPR043502">
    <property type="entry name" value="DNA/RNA_pol_sf"/>
</dbReference>
<dbReference type="Gene3D" id="3.30.70.270">
    <property type="match status" value="1"/>
</dbReference>
<gene>
    <name evidence="2" type="ORF">EPI10_020895</name>
</gene>
<dbReference type="FunFam" id="3.30.70.270:FF:000020">
    <property type="entry name" value="Transposon Tf2-6 polyprotein-like Protein"/>
    <property type="match status" value="1"/>
</dbReference>
<name>A0A5B6WFF5_9ROSI</name>
<dbReference type="InterPro" id="IPR043128">
    <property type="entry name" value="Rev_trsase/Diguanyl_cyclase"/>
</dbReference>
<protein>
    <submittedName>
        <fullName evidence="2">Retrovirus-related Pol polyprotein from transposon opus</fullName>
    </submittedName>
</protein>
<sequence>MLIFYVCFQAYALWFVYCTCNFLAIIWPKYSNDTKRQGIEVDKAKIDVMKKLPPPISVKGIRSFLGHAKFYRKFIKDFSKISEPLCKLLEKDSMFNFDYDCLKAFEDLKKRLISTPIIIT</sequence>
<dbReference type="Proteomes" id="UP000325315">
    <property type="component" value="Unassembled WGS sequence"/>
</dbReference>